<evidence type="ECO:0000256" key="4">
    <source>
        <dbReference type="ARBA" id="ARBA00022801"/>
    </source>
</evidence>
<dbReference type="Gene3D" id="3.30.2010.10">
    <property type="entry name" value="Metalloproteases ('zincins'), catalytic domain"/>
    <property type="match status" value="1"/>
</dbReference>
<evidence type="ECO:0000259" key="7">
    <source>
        <dbReference type="Pfam" id="PF01435"/>
    </source>
</evidence>
<dbReference type="GO" id="GO:0046872">
    <property type="term" value="F:metal ion binding"/>
    <property type="evidence" value="ECO:0007669"/>
    <property type="project" value="UniProtKB-KW"/>
</dbReference>
<proteinExistence type="predicted"/>
<keyword evidence="4" id="KW-0378">Hydrolase</keyword>
<dbReference type="InterPro" id="IPR051156">
    <property type="entry name" value="Mito/Outer_Membr_Metalloprot"/>
</dbReference>
<dbReference type="GO" id="GO:0016020">
    <property type="term" value="C:membrane"/>
    <property type="evidence" value="ECO:0007669"/>
    <property type="project" value="TreeGrafter"/>
</dbReference>
<feature type="domain" description="Peptidase M48" evidence="7">
    <location>
        <begin position="118"/>
        <end position="282"/>
    </location>
</feature>
<dbReference type="OrthoDB" id="9810445at2"/>
<dbReference type="PANTHER" id="PTHR22726:SF1">
    <property type="entry name" value="METALLOENDOPEPTIDASE OMA1, MITOCHONDRIAL"/>
    <property type="match status" value="1"/>
</dbReference>
<comment type="cofactor">
    <cofactor evidence="1">
        <name>Zn(2+)</name>
        <dbReference type="ChEBI" id="CHEBI:29105"/>
    </cofactor>
</comment>
<evidence type="ECO:0000313" key="9">
    <source>
        <dbReference type="Proteomes" id="UP000297475"/>
    </source>
</evidence>
<protein>
    <recommendedName>
        <fullName evidence="7">Peptidase M48 domain-containing protein</fullName>
    </recommendedName>
</protein>
<dbReference type="GO" id="GO:0051603">
    <property type="term" value="P:proteolysis involved in protein catabolic process"/>
    <property type="evidence" value="ECO:0007669"/>
    <property type="project" value="TreeGrafter"/>
</dbReference>
<evidence type="ECO:0000256" key="3">
    <source>
        <dbReference type="ARBA" id="ARBA00022723"/>
    </source>
</evidence>
<dbReference type="CDD" id="cd07324">
    <property type="entry name" value="M48C_Oma1-like"/>
    <property type="match status" value="1"/>
</dbReference>
<dbReference type="PANTHER" id="PTHR22726">
    <property type="entry name" value="METALLOENDOPEPTIDASE OMA1"/>
    <property type="match status" value="1"/>
</dbReference>
<organism evidence="8 9">
    <name type="scientific">Natronospirillum operosum</name>
    <dbReference type="NCBI Taxonomy" id="2759953"/>
    <lineage>
        <taxon>Bacteria</taxon>
        <taxon>Pseudomonadati</taxon>
        <taxon>Pseudomonadota</taxon>
        <taxon>Gammaproteobacteria</taxon>
        <taxon>Oceanospirillales</taxon>
        <taxon>Natronospirillaceae</taxon>
        <taxon>Natronospirillum</taxon>
    </lineage>
</organism>
<evidence type="ECO:0000256" key="6">
    <source>
        <dbReference type="ARBA" id="ARBA00023049"/>
    </source>
</evidence>
<gene>
    <name evidence="8" type="ORF">E4656_06940</name>
</gene>
<keyword evidence="5" id="KW-0862">Zinc</keyword>
<name>A0A4Z0WGK3_9GAMM</name>
<accession>A0A4Z0WGK3</accession>
<evidence type="ECO:0000256" key="1">
    <source>
        <dbReference type="ARBA" id="ARBA00001947"/>
    </source>
</evidence>
<evidence type="ECO:0000256" key="5">
    <source>
        <dbReference type="ARBA" id="ARBA00022833"/>
    </source>
</evidence>
<dbReference type="InterPro" id="IPR001915">
    <property type="entry name" value="Peptidase_M48"/>
</dbReference>
<sequence>MMSCFILVCMKLFTFFSPRRQSTRGLRAGQGISLLAVALILFSFARGDILIGDLPNLGQQDIRAQNQETGAGLRYLSFLNAQGMTTQDPGLTYYLEQSTLPLLPAFSSDGTSRDLIIFGINHRSFNAFALPGGLIGVHDGLLDMLTETSEVQAILAHELGHLALGHHQRLAQARRQSTGLVIASILLAPLAWQVDPDLAIGMIYGAQGTAIQQQLAFSRSMEEEADRMAVTAMRSGGLPLNGLIGAYEAMASAQRFQSGTAGTPYPTTHPDVRARLADLRNRIEGDPAADAMAPDIPLCWIQLDRGLTVRADDQRCEQYAAWHQANDTAERYALWHEILDGHAASPYLLFRAADWLTNQATSEDREALAERLISYGELVPDNWLAALGLMQLHKEGVIELPQRQWSQWRTILMAEAPANDLLAWNTLRLAYPGEHERHRAFRAQAQTTWINGDMDMAIRQLRRAAELSETNSERSRWESQLRNWERAQQR</sequence>
<keyword evidence="6" id="KW-0482">Metalloprotease</keyword>
<dbReference type="Proteomes" id="UP000297475">
    <property type="component" value="Unassembled WGS sequence"/>
</dbReference>
<reference evidence="8 9" key="1">
    <citation type="submission" date="2019-04" db="EMBL/GenBank/DDBJ databases">
        <title>Natronospirillum operosus gen. nov., sp. nov., a haloalkaliphilic satellite isolated from decaying biomass of laboratory culture of cyanobacterium Geitlerinema sp. and proposal of Natronospirillaceae fam. nov. and Saccharospirillaceae fam. nov.</title>
        <authorList>
            <person name="Kevbrin V."/>
            <person name="Boltyanskaya Y."/>
            <person name="Koziaeva V."/>
            <person name="Grouzdev D.S."/>
            <person name="Park M."/>
            <person name="Cho J."/>
        </authorList>
    </citation>
    <scope>NUCLEOTIDE SEQUENCE [LARGE SCALE GENOMIC DNA]</scope>
    <source>
        <strain evidence="8 9">G-116</strain>
    </source>
</reference>
<dbReference type="Pfam" id="PF01435">
    <property type="entry name" value="Peptidase_M48"/>
    <property type="match status" value="1"/>
</dbReference>
<dbReference type="GO" id="GO:0004222">
    <property type="term" value="F:metalloendopeptidase activity"/>
    <property type="evidence" value="ECO:0007669"/>
    <property type="project" value="InterPro"/>
</dbReference>
<evidence type="ECO:0000313" key="8">
    <source>
        <dbReference type="EMBL" id="TGG93918.1"/>
    </source>
</evidence>
<keyword evidence="9" id="KW-1185">Reference proteome</keyword>
<evidence type="ECO:0000256" key="2">
    <source>
        <dbReference type="ARBA" id="ARBA00022670"/>
    </source>
</evidence>
<dbReference type="EMBL" id="SRMF01000002">
    <property type="protein sequence ID" value="TGG93918.1"/>
    <property type="molecule type" value="Genomic_DNA"/>
</dbReference>
<keyword evidence="3" id="KW-0479">Metal-binding</keyword>
<dbReference type="AlphaFoldDB" id="A0A4Z0WGK3"/>
<keyword evidence="2" id="KW-0645">Protease</keyword>
<comment type="caution">
    <text evidence="8">The sequence shown here is derived from an EMBL/GenBank/DDBJ whole genome shotgun (WGS) entry which is preliminary data.</text>
</comment>